<dbReference type="RefSeq" id="WP_132878916.1">
    <property type="nucleotide sequence ID" value="NZ_SLXQ01000010.1"/>
</dbReference>
<feature type="DNA-binding region" description="H-T-H motif" evidence="5">
    <location>
        <begin position="24"/>
        <end position="43"/>
    </location>
</feature>
<dbReference type="SUPFAM" id="SSF46689">
    <property type="entry name" value="Homeodomain-like"/>
    <property type="match status" value="1"/>
</dbReference>
<dbReference type="Pfam" id="PF13977">
    <property type="entry name" value="TetR_C_6"/>
    <property type="match status" value="1"/>
</dbReference>
<sequence length="200" mass="21613">MGHREDLLAGAKRCLYERGYAHTTARDIVAASGTNLASIGYHFGSKDALLVEALLEAFDEWNAKIGEIAFAADLSAPDIYAQLEQAWTRIFELFAEQRPLMVANVEAMAQAAHSPQVREALAESYRSVRETFGARFAESLGGLVDERTAKALIGYQTALGDGMMLQWLFDPEGGPSATDIALATRAIVGIYAGQLGSRAE</sequence>
<keyword evidence="3 5" id="KW-0238">DNA-binding</keyword>
<organism evidence="7 8">
    <name type="scientific">Tamaricihabitans halophyticus</name>
    <dbReference type="NCBI Taxonomy" id="1262583"/>
    <lineage>
        <taxon>Bacteria</taxon>
        <taxon>Bacillati</taxon>
        <taxon>Actinomycetota</taxon>
        <taxon>Actinomycetes</taxon>
        <taxon>Pseudonocardiales</taxon>
        <taxon>Pseudonocardiaceae</taxon>
        <taxon>Tamaricihabitans</taxon>
    </lineage>
</organism>
<protein>
    <submittedName>
        <fullName evidence="7">TetR family transcriptional regulator</fullName>
    </submittedName>
</protein>
<reference evidence="7 8" key="1">
    <citation type="submission" date="2019-03" db="EMBL/GenBank/DDBJ databases">
        <title>Genomic Encyclopedia of Type Strains, Phase IV (KMG-IV): sequencing the most valuable type-strain genomes for metagenomic binning, comparative biology and taxonomic classification.</title>
        <authorList>
            <person name="Goeker M."/>
        </authorList>
    </citation>
    <scope>NUCLEOTIDE SEQUENCE [LARGE SCALE GENOMIC DNA]</scope>
    <source>
        <strain evidence="7 8">DSM 45765</strain>
    </source>
</reference>
<evidence type="ECO:0000256" key="1">
    <source>
        <dbReference type="ARBA" id="ARBA00022491"/>
    </source>
</evidence>
<gene>
    <name evidence="7" type="ORF">EV191_110218</name>
</gene>
<keyword evidence="8" id="KW-1185">Reference proteome</keyword>
<proteinExistence type="predicted"/>
<dbReference type="PRINTS" id="PR00455">
    <property type="entry name" value="HTHTETR"/>
</dbReference>
<evidence type="ECO:0000256" key="5">
    <source>
        <dbReference type="PROSITE-ProRule" id="PRU00335"/>
    </source>
</evidence>
<accession>A0A4R2QHK6</accession>
<dbReference type="Gene3D" id="1.10.357.10">
    <property type="entry name" value="Tetracycline Repressor, domain 2"/>
    <property type="match status" value="1"/>
</dbReference>
<name>A0A4R2QHK6_9PSEU</name>
<dbReference type="GO" id="GO:0003700">
    <property type="term" value="F:DNA-binding transcription factor activity"/>
    <property type="evidence" value="ECO:0007669"/>
    <property type="project" value="TreeGrafter"/>
</dbReference>
<feature type="domain" description="HTH tetR-type" evidence="6">
    <location>
        <begin position="1"/>
        <end position="61"/>
    </location>
</feature>
<dbReference type="InterPro" id="IPR036271">
    <property type="entry name" value="Tet_transcr_reg_TetR-rel_C_sf"/>
</dbReference>
<dbReference type="Proteomes" id="UP000294911">
    <property type="component" value="Unassembled WGS sequence"/>
</dbReference>
<dbReference type="InterPro" id="IPR039538">
    <property type="entry name" value="BetI_C"/>
</dbReference>
<keyword evidence="4" id="KW-0804">Transcription</keyword>
<dbReference type="EMBL" id="SLXQ01000010">
    <property type="protein sequence ID" value="TCP48657.1"/>
    <property type="molecule type" value="Genomic_DNA"/>
</dbReference>
<evidence type="ECO:0000256" key="3">
    <source>
        <dbReference type="ARBA" id="ARBA00023125"/>
    </source>
</evidence>
<dbReference type="AlphaFoldDB" id="A0A4R2QHK6"/>
<evidence type="ECO:0000259" key="6">
    <source>
        <dbReference type="PROSITE" id="PS50977"/>
    </source>
</evidence>
<dbReference type="PANTHER" id="PTHR30055:SF219">
    <property type="entry name" value="TRANSCRIPTIONAL REGULATORY PROTEIN"/>
    <property type="match status" value="1"/>
</dbReference>
<dbReference type="Pfam" id="PF00440">
    <property type="entry name" value="TetR_N"/>
    <property type="match status" value="1"/>
</dbReference>
<keyword evidence="2" id="KW-0805">Transcription regulation</keyword>
<keyword evidence="1" id="KW-0678">Repressor</keyword>
<evidence type="ECO:0000256" key="4">
    <source>
        <dbReference type="ARBA" id="ARBA00023163"/>
    </source>
</evidence>
<dbReference type="InterPro" id="IPR001647">
    <property type="entry name" value="HTH_TetR"/>
</dbReference>
<dbReference type="InterPro" id="IPR009057">
    <property type="entry name" value="Homeodomain-like_sf"/>
</dbReference>
<comment type="caution">
    <text evidence="7">The sequence shown here is derived from an EMBL/GenBank/DDBJ whole genome shotgun (WGS) entry which is preliminary data.</text>
</comment>
<dbReference type="GO" id="GO:0000976">
    <property type="term" value="F:transcription cis-regulatory region binding"/>
    <property type="evidence" value="ECO:0007669"/>
    <property type="project" value="TreeGrafter"/>
</dbReference>
<dbReference type="OrthoDB" id="2356263at2"/>
<dbReference type="SUPFAM" id="SSF48498">
    <property type="entry name" value="Tetracyclin repressor-like, C-terminal domain"/>
    <property type="match status" value="1"/>
</dbReference>
<evidence type="ECO:0000256" key="2">
    <source>
        <dbReference type="ARBA" id="ARBA00023015"/>
    </source>
</evidence>
<evidence type="ECO:0000313" key="8">
    <source>
        <dbReference type="Proteomes" id="UP000294911"/>
    </source>
</evidence>
<dbReference type="InterPro" id="IPR050109">
    <property type="entry name" value="HTH-type_TetR-like_transc_reg"/>
</dbReference>
<evidence type="ECO:0000313" key="7">
    <source>
        <dbReference type="EMBL" id="TCP48657.1"/>
    </source>
</evidence>
<dbReference type="PANTHER" id="PTHR30055">
    <property type="entry name" value="HTH-TYPE TRANSCRIPTIONAL REGULATOR RUTR"/>
    <property type="match status" value="1"/>
</dbReference>
<dbReference type="PROSITE" id="PS50977">
    <property type="entry name" value="HTH_TETR_2"/>
    <property type="match status" value="1"/>
</dbReference>